<name>A0A826GWD6_9SPIR</name>
<geneLocation type="plasmid" evidence="1">
    <name>lp32-6</name>
</geneLocation>
<organism evidence="1 2">
    <name type="scientific">Borreliella finlandensis</name>
    <dbReference type="NCBI Taxonomy" id="498741"/>
    <lineage>
        <taxon>Bacteria</taxon>
        <taxon>Pseudomonadati</taxon>
        <taxon>Spirochaetota</taxon>
        <taxon>Spirochaetia</taxon>
        <taxon>Spirochaetales</taxon>
        <taxon>Borreliaceae</taxon>
        <taxon>Borreliella</taxon>
    </lineage>
</organism>
<keyword evidence="1" id="KW-0614">Plasmid</keyword>
<evidence type="ECO:0000313" key="2">
    <source>
        <dbReference type="Proteomes" id="UP000006166"/>
    </source>
</evidence>
<reference evidence="1 2" key="1">
    <citation type="journal article" date="2011" name="J. Bacteriol.">
        <title>Whole genome sequence of an unusual Borrelia burgdorferi sensu lato isolate.</title>
        <authorList>
            <person name="Casjens S.R."/>
            <person name="Fraser-Liggett C.M."/>
            <person name="Mongodin E.F."/>
            <person name="Qiu W.G."/>
            <person name="Dunn J.J."/>
            <person name="Luft B.J."/>
            <person name="Schutzer S.E."/>
        </authorList>
    </citation>
    <scope>NUCLEOTIDE SEQUENCE [LARGE SCALE GENOMIC DNA]</scope>
    <source>
        <strain evidence="1 2">SV1</strain>
    </source>
</reference>
<gene>
    <name evidence="1" type="ORF">BSV1_M55</name>
</gene>
<sequence length="42" mass="5072">MQKKEIECQRLLKAVCFLKAKYDDCAKSKDQKHINLEIYWLV</sequence>
<evidence type="ECO:0000313" key="1">
    <source>
        <dbReference type="EMBL" id="EEH00297.1"/>
    </source>
</evidence>
<dbReference type="AlphaFoldDB" id="A0A826GWD6"/>
<proteinExistence type="predicted"/>
<dbReference type="Proteomes" id="UP000006166">
    <property type="component" value="Unassembled WGS sequence"/>
</dbReference>
<accession>A0A826GWD6</accession>
<keyword evidence="2" id="KW-1185">Reference proteome</keyword>
<comment type="caution">
    <text evidence="1">The sequence shown here is derived from an EMBL/GenBank/DDBJ whole genome shotgun (WGS) entry which is preliminary data.</text>
</comment>
<protein>
    <submittedName>
        <fullName evidence="1">Uncharacterized protein</fullName>
    </submittedName>
</protein>
<dbReference type="EMBL" id="ABJZ02000006">
    <property type="protein sequence ID" value="EEH00297.1"/>
    <property type="molecule type" value="Genomic_DNA"/>
</dbReference>